<dbReference type="GO" id="GO:0007234">
    <property type="term" value="P:osmosensory signaling via phosphorelay pathway"/>
    <property type="evidence" value="ECO:0007669"/>
    <property type="project" value="TreeGrafter"/>
</dbReference>
<organism evidence="8 9">
    <name type="scientific">Pseudomonas putida (strain GB-1)</name>
    <dbReference type="NCBI Taxonomy" id="76869"/>
    <lineage>
        <taxon>Bacteria</taxon>
        <taxon>Pseudomonadati</taxon>
        <taxon>Pseudomonadota</taxon>
        <taxon>Gammaproteobacteria</taxon>
        <taxon>Pseudomonadales</taxon>
        <taxon>Pseudomonadaceae</taxon>
        <taxon>Pseudomonas</taxon>
    </lineage>
</organism>
<dbReference type="PANTHER" id="PTHR42878">
    <property type="entry name" value="TWO-COMPONENT HISTIDINE KINASE"/>
    <property type="match status" value="1"/>
</dbReference>
<dbReference type="CDD" id="cd00075">
    <property type="entry name" value="HATPase"/>
    <property type="match status" value="1"/>
</dbReference>
<accession>B0KFF7</accession>
<gene>
    <name evidence="8" type="ordered locus">PputGB1_2988</name>
</gene>
<name>B0KFF7_PSEPG</name>
<protein>
    <recommendedName>
        <fullName evidence="2">histidine kinase</fullName>
        <ecNumber evidence="2">2.7.13.3</ecNumber>
    </recommendedName>
</protein>
<keyword evidence="4" id="KW-0808">Transferase</keyword>
<proteinExistence type="predicted"/>
<dbReference type="PANTHER" id="PTHR42878:SF15">
    <property type="entry name" value="BACTERIOPHYTOCHROME"/>
    <property type="match status" value="1"/>
</dbReference>
<dbReference type="GO" id="GO:0000155">
    <property type="term" value="F:phosphorelay sensor kinase activity"/>
    <property type="evidence" value="ECO:0007669"/>
    <property type="project" value="InterPro"/>
</dbReference>
<dbReference type="InterPro" id="IPR003594">
    <property type="entry name" value="HATPase_dom"/>
</dbReference>
<evidence type="ECO:0000256" key="3">
    <source>
        <dbReference type="ARBA" id="ARBA00022553"/>
    </source>
</evidence>
<evidence type="ECO:0000256" key="1">
    <source>
        <dbReference type="ARBA" id="ARBA00000085"/>
    </source>
</evidence>
<dbReference type="GO" id="GO:0030295">
    <property type="term" value="F:protein kinase activator activity"/>
    <property type="evidence" value="ECO:0007669"/>
    <property type="project" value="TreeGrafter"/>
</dbReference>
<dbReference type="Pfam" id="PF02518">
    <property type="entry name" value="HATPase_c"/>
    <property type="match status" value="1"/>
</dbReference>
<dbReference type="AlphaFoldDB" id="B0KFF7"/>
<dbReference type="SUPFAM" id="SSF55874">
    <property type="entry name" value="ATPase domain of HSP90 chaperone/DNA topoisomerase II/histidine kinase"/>
    <property type="match status" value="1"/>
</dbReference>
<dbReference type="eggNOG" id="COG2205">
    <property type="taxonomic scope" value="Bacteria"/>
</dbReference>
<dbReference type="PRINTS" id="PR00344">
    <property type="entry name" value="BCTRLSENSOR"/>
</dbReference>
<dbReference type="Pfam" id="PF00512">
    <property type="entry name" value="HisKA"/>
    <property type="match status" value="1"/>
</dbReference>
<dbReference type="KEGG" id="ppg:PputGB1_2988"/>
<reference evidence="8 9" key="1">
    <citation type="submission" date="2008-01" db="EMBL/GenBank/DDBJ databases">
        <title>Complete sequence of Pseudomonas putida GB-1.</title>
        <authorList>
            <consortium name="US DOE Joint Genome Institute"/>
            <person name="Copeland A."/>
            <person name="Lucas S."/>
            <person name="Lapidus A."/>
            <person name="Barry K."/>
            <person name="Glavina del Rio T."/>
            <person name="Dalin E."/>
            <person name="Tice H."/>
            <person name="Pitluck S."/>
            <person name="Bruce D."/>
            <person name="Goodwin L."/>
            <person name="Chertkov O."/>
            <person name="Brettin T."/>
            <person name="Detter J.C."/>
            <person name="Han C."/>
            <person name="Kuske C.R."/>
            <person name="Schmutz J."/>
            <person name="Larimer F."/>
            <person name="Land M."/>
            <person name="Hauser L."/>
            <person name="Kyrpides N."/>
            <person name="Kim E."/>
            <person name="McCarthy J.K."/>
            <person name="Richardson P."/>
        </authorList>
    </citation>
    <scope>NUCLEOTIDE SEQUENCE [LARGE SCALE GENOMIC DNA]</scope>
    <source>
        <strain evidence="8 9">GB-1</strain>
    </source>
</reference>
<evidence type="ECO:0000313" key="8">
    <source>
        <dbReference type="EMBL" id="ABY98880.1"/>
    </source>
</evidence>
<dbReference type="GO" id="GO:0000156">
    <property type="term" value="F:phosphorelay response regulator activity"/>
    <property type="evidence" value="ECO:0007669"/>
    <property type="project" value="TreeGrafter"/>
</dbReference>
<sequence>MRLYDFIESDMESILQAWENFARSVETVLPPQDSAGLRNHSEKILRTVAADMRTAQTQHQQSEKAQGRGPRKSSKTAAQTHAVTRLIAGFSMDQMVSEYRALRSSVLSRWLAQEGLRETFHIQDMIRFNEAIDQALVESIAAYGQAVESTRKMVLGVLGHDLRSPLGAVLMAGDLILRQDGLDEKTRVYASQVHTSAKRCSHMVDDLLDLARCNLGTGIPIHPEMAELNPICRSVIEELRTAFPDNLIHFNETMTISGLFDTARIAQVFSNLVTNAIRHGDASSPISVTIKEEGAESHVCVHNRGEPIPPEAMPYLFKPEGRYSSYAAKEKGASAGLGLGLFIAAEIVGSHGGRIEVESSAEEGTTFDVILTRSPQAGGV</sequence>
<feature type="domain" description="Histidine kinase" evidence="7">
    <location>
        <begin position="157"/>
        <end position="375"/>
    </location>
</feature>
<dbReference type="RefSeq" id="WP_012272610.1">
    <property type="nucleotide sequence ID" value="NC_010322.1"/>
</dbReference>
<dbReference type="InterPro" id="IPR025751">
    <property type="entry name" value="RsbRD_N_dom"/>
</dbReference>
<dbReference type="Proteomes" id="UP000002157">
    <property type="component" value="Chromosome"/>
</dbReference>
<dbReference type="Gene3D" id="1.10.287.130">
    <property type="match status" value="1"/>
</dbReference>
<dbReference type="InterPro" id="IPR004358">
    <property type="entry name" value="Sig_transdc_His_kin-like_C"/>
</dbReference>
<dbReference type="EMBL" id="CP000926">
    <property type="protein sequence ID" value="ABY98880.1"/>
    <property type="molecule type" value="Genomic_DNA"/>
</dbReference>
<evidence type="ECO:0000256" key="4">
    <source>
        <dbReference type="ARBA" id="ARBA00022679"/>
    </source>
</evidence>
<dbReference type="PROSITE" id="PS50109">
    <property type="entry name" value="HIS_KIN"/>
    <property type="match status" value="1"/>
</dbReference>
<evidence type="ECO:0000256" key="2">
    <source>
        <dbReference type="ARBA" id="ARBA00012438"/>
    </source>
</evidence>
<dbReference type="CDD" id="cd00082">
    <property type="entry name" value="HisKA"/>
    <property type="match status" value="1"/>
</dbReference>
<dbReference type="InterPro" id="IPR050351">
    <property type="entry name" value="BphY/WalK/GraS-like"/>
</dbReference>
<dbReference type="SUPFAM" id="SSF47384">
    <property type="entry name" value="Homodimeric domain of signal transducing histidine kinase"/>
    <property type="match status" value="1"/>
</dbReference>
<evidence type="ECO:0000256" key="6">
    <source>
        <dbReference type="SAM" id="MobiDB-lite"/>
    </source>
</evidence>
<dbReference type="InterPro" id="IPR005467">
    <property type="entry name" value="His_kinase_dom"/>
</dbReference>
<dbReference type="InterPro" id="IPR036097">
    <property type="entry name" value="HisK_dim/P_sf"/>
</dbReference>
<feature type="region of interest" description="Disordered" evidence="6">
    <location>
        <begin position="53"/>
        <end position="78"/>
    </location>
</feature>
<dbReference type="SMART" id="SM00387">
    <property type="entry name" value="HATPase_c"/>
    <property type="match status" value="1"/>
</dbReference>
<dbReference type="SMART" id="SM00388">
    <property type="entry name" value="HisKA"/>
    <property type="match status" value="1"/>
</dbReference>
<comment type="catalytic activity">
    <reaction evidence="1">
        <text>ATP + protein L-histidine = ADP + protein N-phospho-L-histidine.</text>
        <dbReference type="EC" id="2.7.13.3"/>
    </reaction>
</comment>
<dbReference type="EC" id="2.7.13.3" evidence="2"/>
<keyword evidence="5 8" id="KW-0418">Kinase</keyword>
<evidence type="ECO:0000259" key="7">
    <source>
        <dbReference type="PROSITE" id="PS50109"/>
    </source>
</evidence>
<dbReference type="Pfam" id="PF14361">
    <property type="entry name" value="RsbRD_N"/>
    <property type="match status" value="1"/>
</dbReference>
<dbReference type="InterPro" id="IPR036890">
    <property type="entry name" value="HATPase_C_sf"/>
</dbReference>
<evidence type="ECO:0000256" key="5">
    <source>
        <dbReference type="ARBA" id="ARBA00022777"/>
    </source>
</evidence>
<keyword evidence="3" id="KW-0597">Phosphoprotein</keyword>
<evidence type="ECO:0000313" key="9">
    <source>
        <dbReference type="Proteomes" id="UP000002157"/>
    </source>
</evidence>
<dbReference type="Gene3D" id="3.30.565.10">
    <property type="entry name" value="Histidine kinase-like ATPase, C-terminal domain"/>
    <property type="match status" value="1"/>
</dbReference>
<dbReference type="HOGENOM" id="CLU_000445_114_44_6"/>
<dbReference type="InterPro" id="IPR003661">
    <property type="entry name" value="HisK_dim/P_dom"/>
</dbReference>